<keyword evidence="1" id="KW-1133">Transmembrane helix</keyword>
<comment type="caution">
    <text evidence="2">The sequence shown here is derived from an EMBL/GenBank/DDBJ whole genome shotgun (WGS) entry which is preliminary data.</text>
</comment>
<organism evidence="2 3">
    <name type="scientific">Fulvivirga imtechensis AK7</name>
    <dbReference type="NCBI Taxonomy" id="1237149"/>
    <lineage>
        <taxon>Bacteria</taxon>
        <taxon>Pseudomonadati</taxon>
        <taxon>Bacteroidota</taxon>
        <taxon>Cytophagia</taxon>
        <taxon>Cytophagales</taxon>
        <taxon>Fulvivirgaceae</taxon>
        <taxon>Fulvivirga</taxon>
    </lineage>
</organism>
<reference evidence="2 3" key="1">
    <citation type="submission" date="2012-12" db="EMBL/GenBank/DDBJ databases">
        <title>Genome assembly of Fulvivirga imtechensis AK7.</title>
        <authorList>
            <person name="Nupur N."/>
            <person name="Khatri I."/>
            <person name="Kumar R."/>
            <person name="Subramanian S."/>
            <person name="Pinnaka A."/>
        </authorList>
    </citation>
    <scope>NUCLEOTIDE SEQUENCE [LARGE SCALE GENOMIC DNA]</scope>
    <source>
        <strain evidence="2 3">AK7</strain>
    </source>
</reference>
<dbReference type="EMBL" id="AMZN01000030">
    <property type="protein sequence ID" value="ELR71937.1"/>
    <property type="molecule type" value="Genomic_DNA"/>
</dbReference>
<proteinExistence type="predicted"/>
<sequence length="189" mass="21729">MITQFKTLFEEGKYDDVVVLWSASSELPKQHNAKVDLYQILAITADKLQLYKLGVWASKSGMDLLIDEPLSDEKRGSMKMFGKIALDFELGERKYFKAYILIKKYDLASYWDYFESQKAHICTVLANKIYSTTSIAFTVAAFSFIFLNNKLELLSPLPSLIVYGVCVVLGLVILLRRIAVKKLCYRWLR</sequence>
<name>L8JXI4_9BACT</name>
<evidence type="ECO:0000256" key="1">
    <source>
        <dbReference type="SAM" id="Phobius"/>
    </source>
</evidence>
<dbReference type="RefSeq" id="WP_009579483.1">
    <property type="nucleotide sequence ID" value="NZ_AMZN01000030.1"/>
</dbReference>
<keyword evidence="1" id="KW-0812">Transmembrane</keyword>
<feature type="transmembrane region" description="Helical" evidence="1">
    <location>
        <begin position="129"/>
        <end position="148"/>
    </location>
</feature>
<keyword evidence="1" id="KW-0472">Membrane</keyword>
<dbReference type="STRING" id="1237149.C900_02122"/>
<dbReference type="AlphaFoldDB" id="L8JXI4"/>
<protein>
    <submittedName>
        <fullName evidence="2">Uncharacterized protein</fullName>
    </submittedName>
</protein>
<accession>L8JXI4</accession>
<keyword evidence="3" id="KW-1185">Reference proteome</keyword>
<gene>
    <name evidence="2" type="ORF">C900_02122</name>
</gene>
<evidence type="ECO:0000313" key="3">
    <source>
        <dbReference type="Proteomes" id="UP000011135"/>
    </source>
</evidence>
<dbReference type="Proteomes" id="UP000011135">
    <property type="component" value="Unassembled WGS sequence"/>
</dbReference>
<evidence type="ECO:0000313" key="2">
    <source>
        <dbReference type="EMBL" id="ELR71937.1"/>
    </source>
</evidence>
<feature type="transmembrane region" description="Helical" evidence="1">
    <location>
        <begin position="160"/>
        <end position="179"/>
    </location>
</feature>